<dbReference type="RefSeq" id="WP_316426740.1">
    <property type="nucleotide sequence ID" value="NZ_CP130144.1"/>
</dbReference>
<reference evidence="2" key="1">
    <citation type="journal article" date="2023" name="Plants (Basel)">
        <title>Genomic Analysis of Leptolyngbya boryana CZ1 Reveals Efficient Carbon Fixation Modules.</title>
        <authorList>
            <person name="Bai X."/>
            <person name="Wang H."/>
            <person name="Cheng W."/>
            <person name="Wang J."/>
            <person name="Ma M."/>
            <person name="Hu H."/>
            <person name="Song Z."/>
            <person name="Ma H."/>
            <person name="Fan Y."/>
            <person name="Du C."/>
            <person name="Xu J."/>
        </authorList>
    </citation>
    <scope>NUCLEOTIDE SEQUENCE</scope>
    <source>
        <strain evidence="2">CZ1</strain>
    </source>
</reference>
<reference evidence="2" key="2">
    <citation type="submission" date="2023-07" db="EMBL/GenBank/DDBJ databases">
        <authorList>
            <person name="Bai X.-H."/>
            <person name="Wang H.-H."/>
            <person name="Wang J."/>
            <person name="Ma M.-Y."/>
            <person name="Hu H.-H."/>
            <person name="Song Z.-L."/>
            <person name="Ma H.-G."/>
            <person name="Fan Y."/>
            <person name="Du C.-Y."/>
            <person name="Xu J.-C."/>
        </authorList>
    </citation>
    <scope>NUCLEOTIDE SEQUENCE</scope>
    <source>
        <strain evidence="2">CZ1</strain>
    </source>
</reference>
<evidence type="ECO:0000313" key="2">
    <source>
        <dbReference type="EMBL" id="WNZ44847.1"/>
    </source>
</evidence>
<evidence type="ECO:0000256" key="1">
    <source>
        <dbReference type="SAM" id="SignalP"/>
    </source>
</evidence>
<protein>
    <submittedName>
        <fullName evidence="2">Uncharacterized protein</fullName>
    </submittedName>
</protein>
<feature type="signal peptide" evidence="1">
    <location>
        <begin position="1"/>
        <end position="19"/>
    </location>
</feature>
<feature type="chain" id="PRO_5041687297" evidence="1">
    <location>
        <begin position="20"/>
        <end position="99"/>
    </location>
</feature>
<keyword evidence="1" id="KW-0732">Signal</keyword>
<gene>
    <name evidence="2" type="ORF">Q2T42_23930</name>
</gene>
<name>A0AA96WSE5_LEPBY</name>
<dbReference type="AlphaFoldDB" id="A0AA96WSE5"/>
<organism evidence="2">
    <name type="scientific">Leptolyngbya boryana CZ1</name>
    <dbReference type="NCBI Taxonomy" id="3060204"/>
    <lineage>
        <taxon>Bacteria</taxon>
        <taxon>Bacillati</taxon>
        <taxon>Cyanobacteriota</taxon>
        <taxon>Cyanophyceae</taxon>
        <taxon>Leptolyngbyales</taxon>
        <taxon>Leptolyngbyaceae</taxon>
        <taxon>Leptolyngbya group</taxon>
        <taxon>Leptolyngbya</taxon>
    </lineage>
</organism>
<sequence>MNWKLVTLFILTAALPATALPPPEDLPEEVARTEIITEARSPIDNKRLTAAEYADLQAQLQQRPPENPRDQVSPGLRKTIGLLRLRKFIRTVFPFIPIR</sequence>
<dbReference type="EMBL" id="CP130144">
    <property type="protein sequence ID" value="WNZ44847.1"/>
    <property type="molecule type" value="Genomic_DNA"/>
</dbReference>
<proteinExistence type="predicted"/>
<accession>A0AA96WSE5</accession>